<dbReference type="HOGENOM" id="CLU_019820_0_0_10"/>
<name>Q3B4M6_CHLL3</name>
<dbReference type="EMBL" id="CP000096">
    <property type="protein sequence ID" value="ABB23705.1"/>
    <property type="molecule type" value="Genomic_DNA"/>
</dbReference>
<reference evidence="3" key="1">
    <citation type="submission" date="2005-08" db="EMBL/GenBank/DDBJ databases">
        <title>Complete sequence of Pelodictyon luteolum DSM 273.</title>
        <authorList>
            <consortium name="US DOE Joint Genome Institute"/>
            <person name="Copeland A."/>
            <person name="Lucas S."/>
            <person name="Lapidus A."/>
            <person name="Barry K."/>
            <person name="Detter J.C."/>
            <person name="Glavina T."/>
            <person name="Hammon N."/>
            <person name="Israni S."/>
            <person name="Pitluck S."/>
            <person name="Bryant D."/>
            <person name="Schmutz J."/>
            <person name="Larimer F."/>
            <person name="Land M."/>
            <person name="Kyrpides N."/>
            <person name="Ivanova N."/>
            <person name="Richardson P."/>
        </authorList>
    </citation>
    <scope>NUCLEOTIDE SEQUENCE [LARGE SCALE GENOMIC DNA]</scope>
    <source>
        <strain evidence="3">DSM 273 / BCRC 81028 / 2530</strain>
    </source>
</reference>
<dbReference type="InterPro" id="IPR007505">
    <property type="entry name" value="PDDEXK_7"/>
</dbReference>
<protein>
    <recommendedName>
        <fullName evidence="1">DUF2357 domain-containing protein</fullName>
    </recommendedName>
</protein>
<organism evidence="2 3">
    <name type="scientific">Chlorobium luteolum (strain DSM 273 / BCRC 81028 / 2530)</name>
    <name type="common">Pelodictyon luteolum</name>
    <dbReference type="NCBI Taxonomy" id="319225"/>
    <lineage>
        <taxon>Bacteria</taxon>
        <taxon>Pseudomonadati</taxon>
        <taxon>Chlorobiota</taxon>
        <taxon>Chlorobiia</taxon>
        <taxon>Chlorobiales</taxon>
        <taxon>Chlorobiaceae</taxon>
        <taxon>Chlorobium/Pelodictyon group</taxon>
        <taxon>Pelodictyon</taxon>
    </lineage>
</organism>
<dbReference type="KEGG" id="plt:Plut_0839"/>
<evidence type="ECO:0000313" key="2">
    <source>
        <dbReference type="EMBL" id="ABB23705.1"/>
    </source>
</evidence>
<dbReference type="Pfam" id="PF04411">
    <property type="entry name" value="PDDEXK_7"/>
    <property type="match status" value="1"/>
</dbReference>
<dbReference type="AlphaFoldDB" id="Q3B4M6"/>
<dbReference type="Proteomes" id="UP000002709">
    <property type="component" value="Chromosome"/>
</dbReference>
<dbReference type="RefSeq" id="WP_011357579.1">
    <property type="nucleotide sequence ID" value="NC_007512.1"/>
</dbReference>
<keyword evidence="3" id="KW-1185">Reference proteome</keyword>
<evidence type="ECO:0000259" key="1">
    <source>
        <dbReference type="Pfam" id="PF09823"/>
    </source>
</evidence>
<evidence type="ECO:0000313" key="3">
    <source>
        <dbReference type="Proteomes" id="UP000002709"/>
    </source>
</evidence>
<gene>
    <name evidence="2" type="ordered locus">Plut_0839</name>
</gene>
<dbReference type="STRING" id="319225.Plut_0839"/>
<accession>Q3B4M6</accession>
<feature type="domain" description="DUF2357" evidence="1">
    <location>
        <begin position="123"/>
        <end position="369"/>
    </location>
</feature>
<sequence>MPNIFQLDTSRWKLVIWTRDNATPKKTLSTALRARNRAVEAETIKLSFPLQGQESCHFDEMEIPVAEGFSEIEIPSPLCYENKDYEFEFIFKADSIPNKERPIIHRLSEIEKSFRTIGTSARGLLNFGNDIGWFRIGVHYHCEETTSTDTISFRVFPTKLDMEHDLKLIGDTIDSTYPLWRFSIAKRTEAVLARSRKKHESFELLWIAQFRSLANELAVAVRLICRSPHSRLLPEIKKLKADRLTGKTTGKLEERIKENLSEKLLEKRYHIEKRKLSFDTPENRFVKMVLTHSRKKIKLFTARTSALKSVPENATLSDSFFEELNQLAAPFEKLSAEPLFQEIGHFDGQMRESLVLQQRAGYAKVYRIWQQLKLYLDFFGSDASVSVRSVSKLYEIWCLLEIRRILLDLGFHEKSSPIRSLQTRGYEKHMDDLETFHFDRSDGMTAVLTHEPSYDGTKPREFGKIYSWTTTQRPDIFLEITLPSREKVRWIFDAKYRIDFNEDKAWPQKGVDTAPDDAINQMHRYRDALIHISQASEDGLSDKHRPIIGAFVLYPGWFEQDTTENPYGESIEEVGIGAFPLLPGQKNLWMRNFLHSQLGEAPKQEGLIQDRTDNLFLQEAVRIAPSGMKVYRHSNLILTANIYETNKGKAYVEQFEAGKAPWYHIPESTVQNHKISRYVMREMKYCAFFTKSAGGRECRYIYPIESVTLRPRREIDEYAGGPSRSCDSGLYWLIKLGTSVPALTRLTTTEKSRSFRLRLFLLNDLLKANSLEEIQEKYSCGSA</sequence>
<proteinExistence type="predicted"/>
<dbReference type="InterPro" id="IPR018633">
    <property type="entry name" value="DUF2357"/>
</dbReference>
<dbReference type="eggNOG" id="COG1700">
    <property type="taxonomic scope" value="Bacteria"/>
</dbReference>
<dbReference type="OrthoDB" id="32195at2"/>
<dbReference type="Pfam" id="PF09823">
    <property type="entry name" value="DUF2357"/>
    <property type="match status" value="1"/>
</dbReference>